<evidence type="ECO:0000256" key="8">
    <source>
        <dbReference type="ARBA" id="ARBA00022989"/>
    </source>
</evidence>
<evidence type="ECO:0000259" key="16">
    <source>
        <dbReference type="PROSITE" id="PS51384"/>
    </source>
</evidence>
<evidence type="ECO:0000256" key="10">
    <source>
        <dbReference type="ARBA" id="ARBA00023065"/>
    </source>
</evidence>
<feature type="transmembrane region" description="Helical" evidence="15">
    <location>
        <begin position="289"/>
        <end position="306"/>
    </location>
</feature>
<evidence type="ECO:0000256" key="1">
    <source>
        <dbReference type="ARBA" id="ARBA00004651"/>
    </source>
</evidence>
<keyword evidence="6 15" id="KW-0812">Transmembrane</keyword>
<dbReference type="InterPro" id="IPR039261">
    <property type="entry name" value="FNR_nucleotide-bd"/>
</dbReference>
<evidence type="ECO:0000256" key="4">
    <source>
        <dbReference type="ARBA" id="ARBA00022448"/>
    </source>
</evidence>
<dbReference type="Proteomes" id="UP000027265">
    <property type="component" value="Unassembled WGS sequence"/>
</dbReference>
<feature type="compositionally biased region" description="Basic and acidic residues" evidence="14">
    <location>
        <begin position="363"/>
        <end position="381"/>
    </location>
</feature>
<keyword evidence="8 15" id="KW-1133">Transmembrane helix</keyword>
<keyword evidence="9" id="KW-0560">Oxidoreductase</keyword>
<dbReference type="GO" id="GO:0052851">
    <property type="term" value="F:ferric-chelate reductase (NADPH) activity"/>
    <property type="evidence" value="ECO:0007669"/>
    <property type="project" value="UniProtKB-EC"/>
</dbReference>
<dbReference type="InterPro" id="IPR013112">
    <property type="entry name" value="FAD-bd_8"/>
</dbReference>
<comment type="subcellular location">
    <subcellularLocation>
        <location evidence="1">Cell membrane</location>
        <topology evidence="1">Multi-pass membrane protein</topology>
    </subcellularLocation>
</comment>
<dbReference type="EMBL" id="KL197713">
    <property type="protein sequence ID" value="KDQ60789.1"/>
    <property type="molecule type" value="Genomic_DNA"/>
</dbReference>
<feature type="compositionally biased region" description="Basic residues" evidence="14">
    <location>
        <begin position="766"/>
        <end position="778"/>
    </location>
</feature>
<dbReference type="PANTHER" id="PTHR32361">
    <property type="entry name" value="FERRIC/CUPRIC REDUCTASE TRANSMEMBRANE COMPONENT"/>
    <property type="match status" value="1"/>
</dbReference>
<evidence type="ECO:0000256" key="14">
    <source>
        <dbReference type="SAM" id="MobiDB-lite"/>
    </source>
</evidence>
<feature type="region of interest" description="Disordered" evidence="14">
    <location>
        <begin position="363"/>
        <end position="429"/>
    </location>
</feature>
<dbReference type="SFLD" id="SFLDS00052">
    <property type="entry name" value="Ferric_Reductase_Domain"/>
    <property type="match status" value="1"/>
</dbReference>
<feature type="transmembrane region" description="Helical" evidence="15">
    <location>
        <begin position="178"/>
        <end position="202"/>
    </location>
</feature>
<feature type="transmembrane region" description="Helical" evidence="15">
    <location>
        <begin position="223"/>
        <end position="241"/>
    </location>
</feature>
<dbReference type="AlphaFoldDB" id="A0A067Q1C5"/>
<dbReference type="Pfam" id="PF01794">
    <property type="entry name" value="Ferric_reduct"/>
    <property type="match status" value="1"/>
</dbReference>
<feature type="transmembrane region" description="Helical" evidence="15">
    <location>
        <begin position="42"/>
        <end position="61"/>
    </location>
</feature>
<evidence type="ECO:0000256" key="2">
    <source>
        <dbReference type="ARBA" id="ARBA00006278"/>
    </source>
</evidence>
<evidence type="ECO:0000256" key="13">
    <source>
        <dbReference type="ARBA" id="ARBA00048483"/>
    </source>
</evidence>
<name>A0A067Q1C5_9AGAM</name>
<dbReference type="InterPro" id="IPR017927">
    <property type="entry name" value="FAD-bd_FR_type"/>
</dbReference>
<comment type="catalytic activity">
    <reaction evidence="13">
        <text>2 a Fe(II)-siderophore + NADP(+) + H(+) = 2 a Fe(III)-siderophore + NADPH</text>
        <dbReference type="Rhea" id="RHEA:28795"/>
        <dbReference type="Rhea" id="RHEA-COMP:11342"/>
        <dbReference type="Rhea" id="RHEA-COMP:11344"/>
        <dbReference type="ChEBI" id="CHEBI:15378"/>
        <dbReference type="ChEBI" id="CHEBI:29033"/>
        <dbReference type="ChEBI" id="CHEBI:29034"/>
        <dbReference type="ChEBI" id="CHEBI:57783"/>
        <dbReference type="ChEBI" id="CHEBI:58349"/>
        <dbReference type="EC" id="1.16.1.9"/>
    </reaction>
</comment>
<accession>A0A067Q1C5</accession>
<dbReference type="Pfam" id="PF08030">
    <property type="entry name" value="NAD_binding_6"/>
    <property type="match status" value="1"/>
</dbReference>
<keyword evidence="10" id="KW-0406">Ion transport</keyword>
<evidence type="ECO:0000256" key="15">
    <source>
        <dbReference type="SAM" id="Phobius"/>
    </source>
</evidence>
<evidence type="ECO:0000313" key="17">
    <source>
        <dbReference type="EMBL" id="KDQ60789.1"/>
    </source>
</evidence>
<dbReference type="InterPro" id="IPR017938">
    <property type="entry name" value="Riboflavin_synthase-like_b-brl"/>
</dbReference>
<protein>
    <recommendedName>
        <fullName evidence="3">ferric-chelate reductase (NADPH)</fullName>
        <ecNumber evidence="3">1.16.1.9</ecNumber>
    </recommendedName>
</protein>
<dbReference type="PROSITE" id="PS51384">
    <property type="entry name" value="FAD_FR"/>
    <property type="match status" value="1"/>
</dbReference>
<dbReference type="GO" id="GO:0015677">
    <property type="term" value="P:copper ion import"/>
    <property type="evidence" value="ECO:0007669"/>
    <property type="project" value="TreeGrafter"/>
</dbReference>
<organism evidence="17 18">
    <name type="scientific">Jaapia argillacea MUCL 33604</name>
    <dbReference type="NCBI Taxonomy" id="933084"/>
    <lineage>
        <taxon>Eukaryota</taxon>
        <taxon>Fungi</taxon>
        <taxon>Dikarya</taxon>
        <taxon>Basidiomycota</taxon>
        <taxon>Agaricomycotina</taxon>
        <taxon>Agaricomycetes</taxon>
        <taxon>Agaricomycetidae</taxon>
        <taxon>Jaapiales</taxon>
        <taxon>Jaapiaceae</taxon>
        <taxon>Jaapia</taxon>
    </lineage>
</organism>
<keyword evidence="7" id="KW-0249">Electron transport</keyword>
<keyword evidence="5" id="KW-1003">Cell membrane</keyword>
<dbReference type="OrthoDB" id="10006946at2759"/>
<evidence type="ECO:0000256" key="5">
    <source>
        <dbReference type="ARBA" id="ARBA00022475"/>
    </source>
</evidence>
<dbReference type="GO" id="GO:0006879">
    <property type="term" value="P:intracellular iron ion homeostasis"/>
    <property type="evidence" value="ECO:0007669"/>
    <property type="project" value="TreeGrafter"/>
</dbReference>
<evidence type="ECO:0000256" key="12">
    <source>
        <dbReference type="ARBA" id="ARBA00023180"/>
    </source>
</evidence>
<feature type="transmembrane region" description="Helical" evidence="15">
    <location>
        <begin position="103"/>
        <end position="121"/>
    </location>
</feature>
<evidence type="ECO:0000313" key="18">
    <source>
        <dbReference type="Proteomes" id="UP000027265"/>
    </source>
</evidence>
<dbReference type="InterPro" id="IPR013130">
    <property type="entry name" value="Fe3_Rdtase_TM_dom"/>
</dbReference>
<dbReference type="InterPro" id="IPR013121">
    <property type="entry name" value="Fe_red_NAD-bd_6"/>
</dbReference>
<dbReference type="HOGENOM" id="CLU_009442_0_0_1"/>
<dbReference type="EC" id="1.16.1.9" evidence="3"/>
<proteinExistence type="inferred from homology"/>
<keyword evidence="12" id="KW-0325">Glycoprotein</keyword>
<dbReference type="Pfam" id="PF08022">
    <property type="entry name" value="FAD_binding_8"/>
    <property type="match status" value="1"/>
</dbReference>
<feature type="compositionally biased region" description="Basic and acidic residues" evidence="14">
    <location>
        <begin position="779"/>
        <end position="790"/>
    </location>
</feature>
<keyword evidence="4" id="KW-0813">Transport</keyword>
<dbReference type="GO" id="GO:0006826">
    <property type="term" value="P:iron ion transport"/>
    <property type="evidence" value="ECO:0007669"/>
    <property type="project" value="TreeGrafter"/>
</dbReference>
<dbReference type="InterPro" id="IPR051410">
    <property type="entry name" value="Ferric/Cupric_Reductase"/>
</dbReference>
<evidence type="ECO:0000256" key="7">
    <source>
        <dbReference type="ARBA" id="ARBA00022982"/>
    </source>
</evidence>
<feature type="region of interest" description="Disordered" evidence="14">
    <location>
        <begin position="691"/>
        <end position="710"/>
    </location>
</feature>
<evidence type="ECO:0000256" key="11">
    <source>
        <dbReference type="ARBA" id="ARBA00023136"/>
    </source>
</evidence>
<dbReference type="Gene3D" id="3.40.50.80">
    <property type="entry name" value="Nucleotide-binding domain of ferredoxin-NADP reductase (FNR) module"/>
    <property type="match status" value="2"/>
</dbReference>
<dbReference type="GO" id="GO:0005886">
    <property type="term" value="C:plasma membrane"/>
    <property type="evidence" value="ECO:0007669"/>
    <property type="project" value="UniProtKB-SubCell"/>
</dbReference>
<dbReference type="CDD" id="cd06186">
    <property type="entry name" value="NOX_Duox_like_FAD_NADP"/>
    <property type="match status" value="1"/>
</dbReference>
<sequence length="978" mass="108907">MASPSVTASPNLANPTTPPFPDDVQWVTAYLTIHMLSDPSRAYAYLVWVVILVALLLLVILHLTGSRRGFLGAYWNKWSLPRGTLWRSKREGNRSTHHLPSKAQILFVTVLVVATLLVSFIGPDYIAPRASIVQPSTSQTASTLVDRAASYDPSMFYQYQPQYTIQKAWWTVGGRTGLVAFALFPLCVLLAVKSPPFALLALPFTIQLHFDKLAWAHRWSGRFLWFITTLHVVTWSIQLASDHRETTGKMAYDYAWLYEKFIFGWMAYILMTLLVIFSIYPIRKSHYEAFYFLHVLLVPLTIIMSALHHPFVWWWCWAALAIWVGERAWRGTWWLSTNGFFGSTSTSIPEEKVPLHRADWADIRSHRPDGSDESSRADASETRLPAPIPSALTKSRPLPTASADDKALRGTLPHSAYPPPPRSPFHSAKSSLDRFLPATNMYKPPPGFAHAELLSGKTVRLRLTTPGYLPWAPGQHFLINIPSVSRFTSHPFTCASVCDEQAPGDEGREILILVRAKTGWTKDLWDDVIALQVRGQTHHQNEKLPPRIQLPKRGVLLKVFVDGPFGSAARARWGDNSTAVIITGGSGVCFGLAVLEYLCLCLSGRDGKQLGGRSGGWGKKGFKLRRIRFVWLVREFGHLQWCATAIRKCMALIPPPGLQVDIFVTHYDAPIPRGIAPIDLDQDDHLAPPTPQFVKSTRHRSSSVSSVDSDESTSSYVDLLDYGPSDREVGEADLGEMSVLDLTNFEGDDDTAMPGEALLNRTVKKEGKHRRRRSRKIRYSVDAKMELDRNGKRRSNRDSTSSTVRLLPPPTSRLSTATLDSFIEGLSPGVSPRTSFIHRPVSGGSFSIPGYPLAEERVGTPPTSRPSSPWADDARLSTLMPHVETGAFGEEVCLEVEEREMDDIAAIAEYARPGKPKLERILADEVESSKGSVVVACCGPTSLNCVVRNAVSSQIDPSRVRRGDMRGYVTLISEDFEY</sequence>
<feature type="region of interest" description="Disordered" evidence="14">
    <location>
        <begin position="764"/>
        <end position="811"/>
    </location>
</feature>
<gene>
    <name evidence="17" type="ORF">JAAARDRAFT_31767</name>
</gene>
<keyword evidence="18" id="KW-1185">Reference proteome</keyword>
<feature type="transmembrane region" description="Helical" evidence="15">
    <location>
        <begin position="261"/>
        <end position="282"/>
    </location>
</feature>
<dbReference type="PANTHER" id="PTHR32361:SF9">
    <property type="entry name" value="FERRIC REDUCTASE TRANSMEMBRANE COMPONENT 3-RELATED"/>
    <property type="match status" value="1"/>
</dbReference>
<dbReference type="SUPFAM" id="SSF63380">
    <property type="entry name" value="Riboflavin synthase domain-like"/>
    <property type="match status" value="1"/>
</dbReference>
<dbReference type="InParanoid" id="A0A067Q1C5"/>
<evidence type="ECO:0000256" key="6">
    <source>
        <dbReference type="ARBA" id="ARBA00022692"/>
    </source>
</evidence>
<evidence type="ECO:0000256" key="3">
    <source>
        <dbReference type="ARBA" id="ARBA00012668"/>
    </source>
</evidence>
<feature type="domain" description="FAD-binding FR-type" evidence="16">
    <location>
        <begin position="441"/>
        <end position="571"/>
    </location>
</feature>
<reference evidence="18" key="1">
    <citation type="journal article" date="2014" name="Proc. Natl. Acad. Sci. U.S.A.">
        <title>Extensive sampling of basidiomycete genomes demonstrates inadequacy of the white-rot/brown-rot paradigm for wood decay fungi.</title>
        <authorList>
            <person name="Riley R."/>
            <person name="Salamov A.A."/>
            <person name="Brown D.W."/>
            <person name="Nagy L.G."/>
            <person name="Floudas D."/>
            <person name="Held B.W."/>
            <person name="Levasseur A."/>
            <person name="Lombard V."/>
            <person name="Morin E."/>
            <person name="Otillar R."/>
            <person name="Lindquist E.A."/>
            <person name="Sun H."/>
            <person name="LaButti K.M."/>
            <person name="Schmutz J."/>
            <person name="Jabbour D."/>
            <person name="Luo H."/>
            <person name="Baker S.E."/>
            <person name="Pisabarro A.G."/>
            <person name="Walton J.D."/>
            <person name="Blanchette R.A."/>
            <person name="Henrissat B."/>
            <person name="Martin F."/>
            <person name="Cullen D."/>
            <person name="Hibbett D.S."/>
            <person name="Grigoriev I.V."/>
        </authorList>
    </citation>
    <scope>NUCLEOTIDE SEQUENCE [LARGE SCALE GENOMIC DNA]</scope>
    <source>
        <strain evidence="18">MUCL 33604</strain>
    </source>
</reference>
<comment type="similarity">
    <text evidence="2">Belongs to the ferric reductase (FRE) family.</text>
</comment>
<evidence type="ECO:0000256" key="9">
    <source>
        <dbReference type="ARBA" id="ARBA00023002"/>
    </source>
</evidence>
<keyword evidence="11 15" id="KW-0472">Membrane</keyword>
<dbReference type="STRING" id="933084.A0A067Q1C5"/>